<dbReference type="EMBL" id="CP142734">
    <property type="protein sequence ID" value="WUR04511.1"/>
    <property type="molecule type" value="Genomic_DNA"/>
</dbReference>
<dbReference type="Proteomes" id="UP001334084">
    <property type="component" value="Chromosome 9"/>
</dbReference>
<sequence>MKPKDQLMINILPFIKLKSSVNKSQESSEYLDENSNEDVWEDVNKIFKGSFNFNNVVNNDSHKIKNKYIDLIAPKLQQTRLSFEVYCKSRPDNKTLDFNSIREFPKCNAYLIKRACQCDQVCIDEHIKNIIYDPSCVIFDLTNVNTDVSYLDSCDREALRPYNGTLKLYKFGFNIERTTKELNDSMNASCRSFTYAPDLICNAYELRDECKNEKFCMSKNFIVPGNCTLNFNKIKEILGIEKNGISTENLVSSTDNPTAQAAILMPIKNVNYFTIGLSGACLIIFLCLIVVSLFGKSVNKKIFFFSVIGVIIVFLSLILTLY</sequence>
<dbReference type="KEGG" id="vnx:VNE69_09066"/>
<organism evidence="2 3">
    <name type="scientific">Vairimorpha necatrix</name>
    <dbReference type="NCBI Taxonomy" id="6039"/>
    <lineage>
        <taxon>Eukaryota</taxon>
        <taxon>Fungi</taxon>
        <taxon>Fungi incertae sedis</taxon>
        <taxon>Microsporidia</taxon>
        <taxon>Nosematidae</taxon>
        <taxon>Vairimorpha</taxon>
    </lineage>
</organism>
<evidence type="ECO:0000313" key="2">
    <source>
        <dbReference type="EMBL" id="WUR04511.1"/>
    </source>
</evidence>
<feature type="transmembrane region" description="Helical" evidence="1">
    <location>
        <begin position="272"/>
        <end position="295"/>
    </location>
</feature>
<feature type="transmembrane region" description="Helical" evidence="1">
    <location>
        <begin position="302"/>
        <end position="321"/>
    </location>
</feature>
<keyword evidence="1" id="KW-1133">Transmembrane helix</keyword>
<keyword evidence="1" id="KW-0812">Transmembrane</keyword>
<proteinExistence type="predicted"/>
<evidence type="ECO:0000256" key="1">
    <source>
        <dbReference type="SAM" id="Phobius"/>
    </source>
</evidence>
<keyword evidence="3" id="KW-1185">Reference proteome</keyword>
<dbReference type="AlphaFoldDB" id="A0AAX4JEX2"/>
<protein>
    <submittedName>
        <fullName evidence="2">SP-containing membrane protein</fullName>
    </submittedName>
</protein>
<accession>A0AAX4JEX2</accession>
<dbReference type="GeneID" id="90542345"/>
<reference evidence="2" key="1">
    <citation type="journal article" date="2024" name="BMC Genomics">
        <title>Functional annotation of a divergent genome using sequence and structure-based similarity.</title>
        <authorList>
            <person name="Svedberg D."/>
            <person name="Winiger R.R."/>
            <person name="Berg A."/>
            <person name="Sharma H."/>
            <person name="Tellgren-Roth C."/>
            <person name="Debrunner-Vossbrinck B.A."/>
            <person name="Vossbrinck C.R."/>
            <person name="Barandun J."/>
        </authorList>
    </citation>
    <scope>NUCLEOTIDE SEQUENCE</scope>
    <source>
        <strain evidence="2">Illinois isolate</strain>
    </source>
</reference>
<evidence type="ECO:0000313" key="3">
    <source>
        <dbReference type="Proteomes" id="UP001334084"/>
    </source>
</evidence>
<keyword evidence="1" id="KW-0472">Membrane</keyword>
<name>A0AAX4JEX2_9MICR</name>
<dbReference type="RefSeq" id="XP_065330656.1">
    <property type="nucleotide sequence ID" value="XM_065474584.1"/>
</dbReference>
<gene>
    <name evidence="2" type="ORF">VNE69_09066</name>
</gene>